<dbReference type="PROSITE" id="PS50005">
    <property type="entry name" value="TPR"/>
    <property type="match status" value="3"/>
</dbReference>
<keyword evidence="1" id="KW-0677">Repeat</keyword>
<protein>
    <submittedName>
        <fullName evidence="4">Tetratricopeptide repeat protein</fullName>
    </submittedName>
</protein>
<keyword evidence="5" id="KW-1185">Reference proteome</keyword>
<gene>
    <name evidence="4" type="ordered locus">Fleli_3023</name>
</gene>
<dbReference type="SUPFAM" id="SSF48452">
    <property type="entry name" value="TPR-like"/>
    <property type="match status" value="1"/>
</dbReference>
<dbReference type="PANTHER" id="PTHR44943:SF4">
    <property type="entry name" value="TPR REPEAT-CONTAINING PROTEIN MJ0798"/>
    <property type="match status" value="1"/>
</dbReference>
<evidence type="ECO:0000313" key="4">
    <source>
        <dbReference type="EMBL" id="AFM05364.1"/>
    </source>
</evidence>
<feature type="repeat" description="TPR" evidence="3">
    <location>
        <begin position="142"/>
        <end position="175"/>
    </location>
</feature>
<dbReference type="HOGENOM" id="CLU_1011028_0_0_10"/>
<evidence type="ECO:0000313" key="5">
    <source>
        <dbReference type="Proteomes" id="UP000006054"/>
    </source>
</evidence>
<dbReference type="KEGG" id="fli:Fleli_3023"/>
<feature type="repeat" description="TPR" evidence="3">
    <location>
        <begin position="215"/>
        <end position="248"/>
    </location>
</feature>
<dbReference type="PANTHER" id="PTHR44943">
    <property type="entry name" value="CELLULOSE SYNTHASE OPERON PROTEIN C"/>
    <property type="match status" value="1"/>
</dbReference>
<dbReference type="eggNOG" id="COG0457">
    <property type="taxonomic scope" value="Bacteria"/>
</dbReference>
<dbReference type="Proteomes" id="UP000006054">
    <property type="component" value="Chromosome"/>
</dbReference>
<organism evidence="4 5">
    <name type="scientific">Bernardetia litoralis (strain ATCC 23117 / DSM 6794 / NBRC 15988 / NCIMB 1366 / Fx l1 / Sio-4)</name>
    <name type="common">Flexibacter litoralis</name>
    <dbReference type="NCBI Taxonomy" id="880071"/>
    <lineage>
        <taxon>Bacteria</taxon>
        <taxon>Pseudomonadati</taxon>
        <taxon>Bacteroidota</taxon>
        <taxon>Cytophagia</taxon>
        <taxon>Cytophagales</taxon>
        <taxon>Bernardetiaceae</taxon>
        <taxon>Bernardetia</taxon>
    </lineage>
</organism>
<evidence type="ECO:0000256" key="2">
    <source>
        <dbReference type="ARBA" id="ARBA00022803"/>
    </source>
</evidence>
<dbReference type="InterPro" id="IPR051685">
    <property type="entry name" value="Ycf3/AcsC/BcsC/TPR_MFPF"/>
</dbReference>
<dbReference type="InterPro" id="IPR011990">
    <property type="entry name" value="TPR-like_helical_dom_sf"/>
</dbReference>
<keyword evidence="2 3" id="KW-0802">TPR repeat</keyword>
<dbReference type="Pfam" id="PF13174">
    <property type="entry name" value="TPR_6"/>
    <property type="match status" value="1"/>
</dbReference>
<dbReference type="Pfam" id="PF13432">
    <property type="entry name" value="TPR_16"/>
    <property type="match status" value="1"/>
</dbReference>
<feature type="repeat" description="TPR" evidence="3">
    <location>
        <begin position="71"/>
        <end position="104"/>
    </location>
</feature>
<dbReference type="SMART" id="SM00028">
    <property type="entry name" value="TPR"/>
    <property type="match status" value="6"/>
</dbReference>
<dbReference type="EMBL" id="CP003345">
    <property type="protein sequence ID" value="AFM05364.1"/>
    <property type="molecule type" value="Genomic_DNA"/>
</dbReference>
<sequence length="275" mass="32380">MQQKWLFCNNHFFLLKFALYFEIIYRTHIHFMQSQEIPASYNEACKAYETRKYDIALEKLETTLTEIPDFAPAFYIKGLTYMQLQNWKNAYDNFKAYSQITPEKGDTYLNMGTAMLNMKQPRTAIAYFDFALSLKMTENRPERAHLNKALAFRQINENEKAEESFEAALKIHPHFDDALLEMAKLQLDLEKNQEALTYYQRVIDLPKQRKNFPLWEAWVGLAITQTTSKEFSKALVSIEESIDLNPNTIGFFRTSENFDLLRESEYNDDFETILG</sequence>
<name>I4AN29_BERLS</name>
<accession>I4AN29</accession>
<dbReference type="InterPro" id="IPR019734">
    <property type="entry name" value="TPR_rpt"/>
</dbReference>
<proteinExistence type="predicted"/>
<dbReference type="STRING" id="880071.Fleli_3023"/>
<evidence type="ECO:0000256" key="1">
    <source>
        <dbReference type="ARBA" id="ARBA00022737"/>
    </source>
</evidence>
<dbReference type="Gene3D" id="1.25.40.10">
    <property type="entry name" value="Tetratricopeptide repeat domain"/>
    <property type="match status" value="2"/>
</dbReference>
<dbReference type="AlphaFoldDB" id="I4AN29"/>
<reference evidence="5" key="1">
    <citation type="submission" date="2012-06" db="EMBL/GenBank/DDBJ databases">
        <title>The complete genome of Flexibacter litoralis DSM 6794.</title>
        <authorList>
            <person name="Lucas S."/>
            <person name="Copeland A."/>
            <person name="Lapidus A."/>
            <person name="Glavina del Rio T."/>
            <person name="Dalin E."/>
            <person name="Tice H."/>
            <person name="Bruce D."/>
            <person name="Goodwin L."/>
            <person name="Pitluck S."/>
            <person name="Peters L."/>
            <person name="Ovchinnikova G."/>
            <person name="Lu M."/>
            <person name="Kyrpides N."/>
            <person name="Mavromatis K."/>
            <person name="Ivanova N."/>
            <person name="Brettin T."/>
            <person name="Detter J.C."/>
            <person name="Han C."/>
            <person name="Larimer F."/>
            <person name="Land M."/>
            <person name="Hauser L."/>
            <person name="Markowitz V."/>
            <person name="Cheng J.-F."/>
            <person name="Hugenholtz P."/>
            <person name="Woyke T."/>
            <person name="Wu D."/>
            <person name="Spring S."/>
            <person name="Lang E."/>
            <person name="Kopitz M."/>
            <person name="Brambilla E."/>
            <person name="Klenk H.-P."/>
            <person name="Eisen J.A."/>
        </authorList>
    </citation>
    <scope>NUCLEOTIDE SEQUENCE [LARGE SCALE GENOMIC DNA]</scope>
    <source>
        <strain evidence="5">ATCC 23117 / DSM 6794 / NBRC 15988 / NCIMB 1366 / Sio-4</strain>
    </source>
</reference>
<evidence type="ECO:0000256" key="3">
    <source>
        <dbReference type="PROSITE-ProRule" id="PRU00339"/>
    </source>
</evidence>